<evidence type="ECO:0000313" key="2">
    <source>
        <dbReference type="Proteomes" id="UP000093000"/>
    </source>
</evidence>
<organism evidence="1 2">
    <name type="scientific">Choanephora cucurbitarum</name>
    <dbReference type="NCBI Taxonomy" id="101091"/>
    <lineage>
        <taxon>Eukaryota</taxon>
        <taxon>Fungi</taxon>
        <taxon>Fungi incertae sedis</taxon>
        <taxon>Mucoromycota</taxon>
        <taxon>Mucoromycotina</taxon>
        <taxon>Mucoromycetes</taxon>
        <taxon>Mucorales</taxon>
        <taxon>Mucorineae</taxon>
        <taxon>Choanephoraceae</taxon>
        <taxon>Choanephoroideae</taxon>
        <taxon>Choanephora</taxon>
    </lineage>
</organism>
<name>A0A1C7NMS5_9FUNG</name>
<evidence type="ECO:0000313" key="1">
    <source>
        <dbReference type="EMBL" id="OBZ90442.1"/>
    </source>
</evidence>
<comment type="caution">
    <text evidence="1">The sequence shown here is derived from an EMBL/GenBank/DDBJ whole genome shotgun (WGS) entry which is preliminary data.</text>
</comment>
<keyword evidence="2" id="KW-1185">Reference proteome</keyword>
<dbReference type="AlphaFoldDB" id="A0A1C7NMS5"/>
<dbReference type="InParanoid" id="A0A1C7NMS5"/>
<sequence length="68" mass="8353">MINSKKLMRERDFQHHRLNYVRDYAPAYKMHYSMQLRQMHYLNKFVNGVLKYEPYSRQIASLKVVVCN</sequence>
<reference evidence="1 2" key="1">
    <citation type="submission" date="2016-03" db="EMBL/GenBank/DDBJ databases">
        <title>Choanephora cucurbitarum.</title>
        <authorList>
            <person name="Min B."/>
            <person name="Park H."/>
            <person name="Park J.-H."/>
            <person name="Shin H.-D."/>
            <person name="Choi I.-G."/>
        </authorList>
    </citation>
    <scope>NUCLEOTIDE SEQUENCE [LARGE SCALE GENOMIC DNA]</scope>
    <source>
        <strain evidence="1 2">KUS-F28377</strain>
    </source>
</reference>
<dbReference type="Proteomes" id="UP000093000">
    <property type="component" value="Unassembled WGS sequence"/>
</dbReference>
<protein>
    <submittedName>
        <fullName evidence="1">Uncharacterized protein</fullName>
    </submittedName>
</protein>
<accession>A0A1C7NMS5</accession>
<dbReference type="EMBL" id="LUGH01000049">
    <property type="protein sequence ID" value="OBZ90442.1"/>
    <property type="molecule type" value="Genomic_DNA"/>
</dbReference>
<proteinExistence type="predicted"/>
<gene>
    <name evidence="1" type="ORF">A0J61_01513</name>
</gene>